<dbReference type="Gene3D" id="1.10.260.40">
    <property type="entry name" value="lambda repressor-like DNA-binding domains"/>
    <property type="match status" value="1"/>
</dbReference>
<dbReference type="CDD" id="cd00093">
    <property type="entry name" value="HTH_XRE"/>
    <property type="match status" value="1"/>
</dbReference>
<evidence type="ECO:0000313" key="4">
    <source>
        <dbReference type="Proteomes" id="UP000036503"/>
    </source>
</evidence>
<dbReference type="SMART" id="SM00530">
    <property type="entry name" value="HTH_XRE"/>
    <property type="match status" value="1"/>
</dbReference>
<dbReference type="SUPFAM" id="SSF47413">
    <property type="entry name" value="lambda repressor-like DNA-binding domains"/>
    <property type="match status" value="1"/>
</dbReference>
<reference evidence="3 4" key="1">
    <citation type="submission" date="2015-06" db="EMBL/GenBank/DDBJ databases">
        <title>Draft genome sequence of beer spoilage bacterium Megasphaera cerevisiae type strain 20462.</title>
        <authorList>
            <person name="Kutumbaka K."/>
            <person name="Pasmowitz J."/>
            <person name="Mategko J."/>
            <person name="Reyes D."/>
            <person name="Friedrich A."/>
            <person name="Han S."/>
            <person name="Martens-Habbena W."/>
            <person name="Neal-McKinney J."/>
            <person name="Janagama H.K."/>
            <person name="Nadala C."/>
            <person name="Samadpour M."/>
        </authorList>
    </citation>
    <scope>NUCLEOTIDE SEQUENCE [LARGE SCALE GENOMIC DNA]</scope>
    <source>
        <strain evidence="3 4">DSM 20462</strain>
    </source>
</reference>
<proteinExistence type="predicted"/>
<dbReference type="OrthoDB" id="1629646at2"/>
<keyword evidence="4" id="KW-1185">Reference proteome</keyword>
<dbReference type="PROSITE" id="PS50943">
    <property type="entry name" value="HTH_CROC1"/>
    <property type="match status" value="1"/>
</dbReference>
<dbReference type="GO" id="GO:0003677">
    <property type="term" value="F:DNA binding"/>
    <property type="evidence" value="ECO:0007669"/>
    <property type="project" value="UniProtKB-KW"/>
</dbReference>
<dbReference type="GO" id="GO:0003700">
    <property type="term" value="F:DNA-binding transcription factor activity"/>
    <property type="evidence" value="ECO:0007669"/>
    <property type="project" value="TreeGrafter"/>
</dbReference>
<evidence type="ECO:0000256" key="1">
    <source>
        <dbReference type="ARBA" id="ARBA00023125"/>
    </source>
</evidence>
<dbReference type="PANTHER" id="PTHR46797:SF1">
    <property type="entry name" value="METHYLPHOSPHONATE SYNTHASE"/>
    <property type="match status" value="1"/>
</dbReference>
<protein>
    <submittedName>
        <fullName evidence="3">DNA-binding protein</fullName>
    </submittedName>
</protein>
<evidence type="ECO:0000259" key="2">
    <source>
        <dbReference type="PROSITE" id="PS50943"/>
    </source>
</evidence>
<sequence length="87" mass="10166">MKLKRDVVFRYVGAKIQYYRNLADMTQEDLAKVSNISQSALGRIERGKYNNNISLSVLMDIANGLEMDFTLLLTFSEDEKKQWKDER</sequence>
<dbReference type="GO" id="GO:0005829">
    <property type="term" value="C:cytosol"/>
    <property type="evidence" value="ECO:0007669"/>
    <property type="project" value="TreeGrafter"/>
</dbReference>
<accession>A0A0J6WTQ7</accession>
<dbReference type="Pfam" id="PF01381">
    <property type="entry name" value="HTH_3"/>
    <property type="match status" value="1"/>
</dbReference>
<dbReference type="PATRIC" id="fig|1122219.3.peg.421"/>
<name>A0A0J6WTQ7_9FIRM</name>
<dbReference type="EMBL" id="LEKT01000012">
    <property type="protein sequence ID" value="KMO86930.1"/>
    <property type="molecule type" value="Genomic_DNA"/>
</dbReference>
<dbReference type="STRING" id="39029.BSR42_03995"/>
<dbReference type="Proteomes" id="UP000036503">
    <property type="component" value="Unassembled WGS sequence"/>
</dbReference>
<evidence type="ECO:0000313" key="3">
    <source>
        <dbReference type="EMBL" id="KMO86930.1"/>
    </source>
</evidence>
<keyword evidence="1 3" id="KW-0238">DNA-binding</keyword>
<gene>
    <name evidence="3" type="ORF">AB840_05230</name>
</gene>
<dbReference type="InterPro" id="IPR001387">
    <property type="entry name" value="Cro/C1-type_HTH"/>
</dbReference>
<organism evidence="3 4">
    <name type="scientific">Megasphaera cerevisiae DSM 20462</name>
    <dbReference type="NCBI Taxonomy" id="1122219"/>
    <lineage>
        <taxon>Bacteria</taxon>
        <taxon>Bacillati</taxon>
        <taxon>Bacillota</taxon>
        <taxon>Negativicutes</taxon>
        <taxon>Veillonellales</taxon>
        <taxon>Veillonellaceae</taxon>
        <taxon>Megasphaera</taxon>
    </lineage>
</organism>
<feature type="domain" description="HTH cro/C1-type" evidence="2">
    <location>
        <begin position="16"/>
        <end position="72"/>
    </location>
</feature>
<dbReference type="RefSeq" id="WP_048513783.1">
    <property type="nucleotide sequence ID" value="NZ_FUXD01000007.1"/>
</dbReference>
<dbReference type="AlphaFoldDB" id="A0A0J6WTQ7"/>
<comment type="caution">
    <text evidence="3">The sequence shown here is derived from an EMBL/GenBank/DDBJ whole genome shotgun (WGS) entry which is preliminary data.</text>
</comment>
<dbReference type="PANTHER" id="PTHR46797">
    <property type="entry name" value="HTH-TYPE TRANSCRIPTIONAL REGULATOR"/>
    <property type="match status" value="1"/>
</dbReference>
<dbReference type="InterPro" id="IPR050807">
    <property type="entry name" value="TransReg_Diox_bact_type"/>
</dbReference>
<dbReference type="InParanoid" id="A0A0J6WTQ7"/>
<dbReference type="InterPro" id="IPR010982">
    <property type="entry name" value="Lambda_DNA-bd_dom_sf"/>
</dbReference>